<evidence type="ECO:0000313" key="2">
    <source>
        <dbReference type="Proteomes" id="UP000641954"/>
    </source>
</evidence>
<evidence type="ECO:0000313" key="1">
    <source>
        <dbReference type="EMBL" id="MBD2543191.1"/>
    </source>
</evidence>
<dbReference type="RefSeq" id="WP_190877413.1">
    <property type="nucleotide sequence ID" value="NZ_JACJSK010000005.1"/>
</dbReference>
<comment type="caution">
    <text evidence="1">The sequence shown here is derived from an EMBL/GenBank/DDBJ whole genome shotgun (WGS) entry which is preliminary data.</text>
</comment>
<proteinExistence type="predicted"/>
<keyword evidence="2" id="KW-1185">Reference proteome</keyword>
<protein>
    <submittedName>
        <fullName evidence="1">Uncharacterized protein</fullName>
    </submittedName>
</protein>
<name>A0ABR8E8Z0_9CYAN</name>
<gene>
    <name evidence="1" type="ORF">H6G72_04850</name>
</gene>
<dbReference type="EMBL" id="JACJSK010000005">
    <property type="protein sequence ID" value="MBD2543191.1"/>
    <property type="molecule type" value="Genomic_DNA"/>
</dbReference>
<dbReference type="Proteomes" id="UP000641954">
    <property type="component" value="Unassembled WGS sequence"/>
</dbReference>
<reference evidence="1 2" key="1">
    <citation type="journal article" date="2020" name="ISME J.">
        <title>Comparative genomics reveals insights into cyanobacterial evolution and habitat adaptation.</title>
        <authorList>
            <person name="Chen M.Y."/>
            <person name="Teng W.K."/>
            <person name="Zhao L."/>
            <person name="Hu C.X."/>
            <person name="Zhou Y.K."/>
            <person name="Han B.P."/>
            <person name="Song L.R."/>
            <person name="Shu W.S."/>
        </authorList>
    </citation>
    <scope>NUCLEOTIDE SEQUENCE [LARGE SCALE GENOMIC DNA]</scope>
    <source>
        <strain evidence="1 2">FACHB-1370</strain>
    </source>
</reference>
<organism evidence="1 2">
    <name type="scientific">Planktothricoides raciborskii FACHB-1370</name>
    <dbReference type="NCBI Taxonomy" id="2949576"/>
    <lineage>
        <taxon>Bacteria</taxon>
        <taxon>Bacillati</taxon>
        <taxon>Cyanobacteriota</taxon>
        <taxon>Cyanophyceae</taxon>
        <taxon>Oscillatoriophycideae</taxon>
        <taxon>Oscillatoriales</taxon>
        <taxon>Oscillatoriaceae</taxon>
        <taxon>Planktothricoides</taxon>
    </lineage>
</organism>
<accession>A0ABR8E8Z0</accession>
<sequence length="113" mass="13430">MQTEPNTAYKYPIKSQTELETEFKRLAEEWRIDTGMLSLVTQKSMHSAYQRIIGMGQPVVPLILRDLEQKPDHWFWALRAITGDNPVKSEHRDRMKLMAEAWIQWGKEHGYEW</sequence>